<dbReference type="Proteomes" id="UP001489902">
    <property type="component" value="Chromosome 7"/>
</dbReference>
<evidence type="ECO:0008006" key="3">
    <source>
        <dbReference type="Google" id="ProtNLM"/>
    </source>
</evidence>
<reference evidence="1 2" key="1">
    <citation type="submission" date="2024-04" db="EMBL/GenBank/DDBJ databases">
        <title>Complete genome sequence of Fusarium acuminatum.</title>
        <authorList>
            <person name="Lan B."/>
        </authorList>
    </citation>
    <scope>NUCLEOTIDE SEQUENCE [LARGE SCALE GENOMIC DNA]</scope>
    <source>
        <strain evidence="1">1A</strain>
    </source>
</reference>
<dbReference type="InterPro" id="IPR015947">
    <property type="entry name" value="PUA-like_sf"/>
</dbReference>
<dbReference type="PANTHER" id="PTHR42057">
    <property type="entry name" value="F-BOX DOMAIN PROTEIN (AFU_ORTHOLOGUE AFUA_4G00200)"/>
    <property type="match status" value="1"/>
</dbReference>
<dbReference type="SUPFAM" id="SSF88697">
    <property type="entry name" value="PUA domain-like"/>
    <property type="match status" value="1"/>
</dbReference>
<gene>
    <name evidence="1" type="ORF">QYS62_010999</name>
</gene>
<dbReference type="PANTHER" id="PTHR42057:SF2">
    <property type="entry name" value="F-BOX DOMAIN PROTEIN (AFU_ORTHOLOGUE AFUA_4G00200)-RELATED"/>
    <property type="match status" value="1"/>
</dbReference>
<proteinExistence type="predicted"/>
<name>A0ABZ2X9J7_9HYPO</name>
<sequence>MPGYSGDVILVNEIWDQICSYLTHHSLANLRLASRRCNEIALPRQYRSLRLEAFGDSVERFVGIAKSPKLHKLVRTITIDTHVDFDFEYASNESYPFPQTFMEALPHLRYFTNITSLHIRFEEHCGEDDRNGGSIEEVAELRYRVLDTIMHCAAGMWTLEKQRVIDKVLLGYLYTESEMEEFDYCDQDLKFINNGPFPLRELTVTNLADNDDANLTLSEAWNAIISLPSLVNLKLFIATEEYQASPENAIYFEEKYYFFQSLHETWLSPNLSQHLRVLSLYFRDYWGWFPKMDFRLIGEDSPFPHLKVLALGNYVFSHEWQIEWFTKIGKANGSGGLEELYLDDCPILYKARQNGSLHDGYPDFVTILEAQWRPSTHAFPLRWYEIFSHWKNSMRGLKVFKMGSGSWYGMPMCTYKTMLRDPEYAKVKNDALRHRISHRVHRDFACPAQIPRMSRGKESFTSGKYLNGEGISDTRDRRMQYIEYDIGIGPSAWCEKTSLSTSIAAYEGFEPEEGTLLKDNQAWDEMLAANGARSSNKTPSRSDMILAMNNPYMQQIIDGIKTYEFRKYNMAGIQRIWFYRTAPYSAITHICPVSQAITRNNGDKPLPEDGLGNKEYNDKDPDYEGYDYAYRIKEVYEINAEGGKGITWVMMRDEHGMKIPPRGRVTVPESMVA</sequence>
<evidence type="ECO:0000313" key="2">
    <source>
        <dbReference type="Proteomes" id="UP001489902"/>
    </source>
</evidence>
<organism evidence="1 2">
    <name type="scientific">Fusarium acuminatum</name>
    <dbReference type="NCBI Taxonomy" id="5515"/>
    <lineage>
        <taxon>Eukaryota</taxon>
        <taxon>Fungi</taxon>
        <taxon>Dikarya</taxon>
        <taxon>Ascomycota</taxon>
        <taxon>Pezizomycotina</taxon>
        <taxon>Sordariomycetes</taxon>
        <taxon>Hypocreomycetidae</taxon>
        <taxon>Hypocreales</taxon>
        <taxon>Nectriaceae</taxon>
        <taxon>Fusarium</taxon>
        <taxon>Fusarium tricinctum species complex</taxon>
    </lineage>
</organism>
<dbReference type="EMBL" id="CP151266">
    <property type="protein sequence ID" value="WZH49789.1"/>
    <property type="molecule type" value="Genomic_DNA"/>
</dbReference>
<keyword evidence="2" id="KW-1185">Reference proteome</keyword>
<accession>A0ABZ2X9J7</accession>
<protein>
    <recommendedName>
        <fullName evidence="3">F-box domain-containing protein</fullName>
    </recommendedName>
</protein>
<evidence type="ECO:0000313" key="1">
    <source>
        <dbReference type="EMBL" id="WZH49789.1"/>
    </source>
</evidence>